<keyword evidence="3" id="KW-1185">Reference proteome</keyword>
<feature type="compositionally biased region" description="Basic and acidic residues" evidence="1">
    <location>
        <begin position="255"/>
        <end position="279"/>
    </location>
</feature>
<reference evidence="2 3" key="1">
    <citation type="submission" date="2019-03" db="EMBL/GenBank/DDBJ databases">
        <title>Genomic Encyclopedia of Type Strains, Phase IV (KMG-IV): sequencing the most valuable type-strain genomes for metagenomic binning, comparative biology and taxonomic classification.</title>
        <authorList>
            <person name="Goeker M."/>
        </authorList>
    </citation>
    <scope>NUCLEOTIDE SEQUENCE [LARGE SCALE GENOMIC DNA]</scope>
    <source>
        <strain evidence="2 3">DSM 25059</strain>
    </source>
</reference>
<sequence>MSEVADALNTGVPAPSTPSPAPAPAPGETSTPAPTPTPSPSPTPEPSGDRWQDKFLSAELKGDETLARYGSIDEMGKALIETQRFARGRVAIPAADNPDAFAEFASKIRPEKAEDYKIGDAEGNQTEMGEAMRPVFHEVGLHPLQAEKLSSAWNQYQADVVSKQAQQGRDEMNAVEFEFGPAAYNQRLAATENMLKEAGIDIGDLTTGLEQTVGAGKTLRALFALAEKTGELSKVGDAQTQLRMGSMTPQQASDEIDRMDASPEIRAKVADKSSPEYARRSQLMQLMQKRG</sequence>
<proteinExistence type="predicted"/>
<comment type="caution">
    <text evidence="2">The sequence shown here is derived from an EMBL/GenBank/DDBJ whole genome shotgun (WGS) entry which is preliminary data.</text>
</comment>
<gene>
    <name evidence="2" type="ORF">EV664_105176</name>
</gene>
<feature type="compositionally biased region" description="Pro residues" evidence="1">
    <location>
        <begin position="33"/>
        <end position="45"/>
    </location>
</feature>
<feature type="compositionally biased region" description="Polar residues" evidence="1">
    <location>
        <begin position="244"/>
        <end position="253"/>
    </location>
</feature>
<evidence type="ECO:0000313" key="3">
    <source>
        <dbReference type="Proteomes" id="UP000295493"/>
    </source>
</evidence>
<dbReference type="AlphaFoldDB" id="A0A4V3BTD9"/>
<accession>A0A4V3BTD9</accession>
<feature type="region of interest" description="Disordered" evidence="1">
    <location>
        <begin position="244"/>
        <end position="279"/>
    </location>
</feature>
<evidence type="ECO:0000313" key="2">
    <source>
        <dbReference type="EMBL" id="TDN82978.1"/>
    </source>
</evidence>
<evidence type="ECO:0008006" key="4">
    <source>
        <dbReference type="Google" id="ProtNLM"/>
    </source>
</evidence>
<feature type="compositionally biased region" description="Pro residues" evidence="1">
    <location>
        <begin position="15"/>
        <end position="25"/>
    </location>
</feature>
<feature type="region of interest" description="Disordered" evidence="1">
    <location>
        <begin position="1"/>
        <end position="54"/>
    </location>
</feature>
<dbReference type="EMBL" id="SNWD01000005">
    <property type="protein sequence ID" value="TDN82978.1"/>
    <property type="molecule type" value="Genomic_DNA"/>
</dbReference>
<dbReference type="OrthoDB" id="5450608at2"/>
<evidence type="ECO:0000256" key="1">
    <source>
        <dbReference type="SAM" id="MobiDB-lite"/>
    </source>
</evidence>
<protein>
    <recommendedName>
        <fullName evidence="4">Capsid assembly protein</fullName>
    </recommendedName>
</protein>
<dbReference type="RefSeq" id="WP_133495515.1">
    <property type="nucleotide sequence ID" value="NZ_BMLU01000005.1"/>
</dbReference>
<name>A0A4V3BTD9_9SPHN</name>
<dbReference type="Proteomes" id="UP000295493">
    <property type="component" value="Unassembled WGS sequence"/>
</dbReference>
<organism evidence="2 3">
    <name type="scientific">Stakelama pacifica</name>
    <dbReference type="NCBI Taxonomy" id="517720"/>
    <lineage>
        <taxon>Bacteria</taxon>
        <taxon>Pseudomonadati</taxon>
        <taxon>Pseudomonadota</taxon>
        <taxon>Alphaproteobacteria</taxon>
        <taxon>Sphingomonadales</taxon>
        <taxon>Sphingomonadaceae</taxon>
        <taxon>Stakelama</taxon>
    </lineage>
</organism>